<dbReference type="Gene3D" id="3.40.50.2300">
    <property type="match status" value="2"/>
</dbReference>
<dbReference type="Pfam" id="PF00356">
    <property type="entry name" value="LacI"/>
    <property type="match status" value="1"/>
</dbReference>
<dbReference type="PROSITE" id="PS00356">
    <property type="entry name" value="HTH_LACI_1"/>
    <property type="match status" value="1"/>
</dbReference>
<proteinExistence type="predicted"/>
<organism evidence="6 7">
    <name type="scientific">Aureimonas populi</name>
    <dbReference type="NCBI Taxonomy" id="1701758"/>
    <lineage>
        <taxon>Bacteria</taxon>
        <taxon>Pseudomonadati</taxon>
        <taxon>Pseudomonadota</taxon>
        <taxon>Alphaproteobacteria</taxon>
        <taxon>Hyphomicrobiales</taxon>
        <taxon>Aurantimonadaceae</taxon>
        <taxon>Aureimonas</taxon>
    </lineage>
</organism>
<comment type="caution">
    <text evidence="6">The sequence shown here is derived from an EMBL/GenBank/DDBJ whole genome shotgun (WGS) entry which is preliminary data.</text>
</comment>
<evidence type="ECO:0000256" key="3">
    <source>
        <dbReference type="ARBA" id="ARBA00023125"/>
    </source>
</evidence>
<dbReference type="EMBL" id="JBHUIJ010000010">
    <property type="protein sequence ID" value="MFD2237599.1"/>
    <property type="molecule type" value="Genomic_DNA"/>
</dbReference>
<name>A0ABW5CJZ1_9HYPH</name>
<keyword evidence="2" id="KW-0805">Transcription regulation</keyword>
<accession>A0ABW5CJZ1</accession>
<sequence>MRKPATIQDIARAAGVSTATVSRALSHPERVAEATRSLVLDAVRRSGYRVNRTARNLRRRRSGSILALVPNLANPFFSEILSGLSSVLAESGHGLLVGDTHIGPHPAARLNDYLAAGMADGVVIFDSRLPDGMVFEGARPPMVLACEWSRPNLPSVRVDNEGGAALAIRHLLRRGHRAIGHLTGPSGNVLTESRLAGTRQALSEAGLKLAPDHLFPGDFGLGSGASAAERWLALRDRPTAVFCASDEMACGFMGALRHAGIDVPGAVSVVGFDDIEVSAHLVPALTTIRQPRRLIGERAARLLLAMIEAGSSQAPAELLPVQLIERQSVAPPATTPLDG</sequence>
<keyword evidence="3 6" id="KW-0238">DNA-binding</keyword>
<evidence type="ECO:0000256" key="4">
    <source>
        <dbReference type="ARBA" id="ARBA00023163"/>
    </source>
</evidence>
<dbReference type="InterPro" id="IPR000843">
    <property type="entry name" value="HTH_LacI"/>
</dbReference>
<evidence type="ECO:0000256" key="2">
    <source>
        <dbReference type="ARBA" id="ARBA00023015"/>
    </source>
</evidence>
<dbReference type="CDD" id="cd06284">
    <property type="entry name" value="PBP1_LacI-like"/>
    <property type="match status" value="1"/>
</dbReference>
<dbReference type="SMART" id="SM00354">
    <property type="entry name" value="HTH_LACI"/>
    <property type="match status" value="1"/>
</dbReference>
<dbReference type="PROSITE" id="PS50932">
    <property type="entry name" value="HTH_LACI_2"/>
    <property type="match status" value="1"/>
</dbReference>
<feature type="domain" description="HTH lacI-type" evidence="5">
    <location>
        <begin position="5"/>
        <end position="59"/>
    </location>
</feature>
<dbReference type="InterPro" id="IPR046335">
    <property type="entry name" value="LacI/GalR-like_sensor"/>
</dbReference>
<dbReference type="CDD" id="cd01392">
    <property type="entry name" value="HTH_LacI"/>
    <property type="match status" value="1"/>
</dbReference>
<dbReference type="PRINTS" id="PR00036">
    <property type="entry name" value="HTHLACI"/>
</dbReference>
<evidence type="ECO:0000259" key="5">
    <source>
        <dbReference type="PROSITE" id="PS50932"/>
    </source>
</evidence>
<dbReference type="GO" id="GO:0003677">
    <property type="term" value="F:DNA binding"/>
    <property type="evidence" value="ECO:0007669"/>
    <property type="project" value="UniProtKB-KW"/>
</dbReference>
<evidence type="ECO:0000313" key="6">
    <source>
        <dbReference type="EMBL" id="MFD2237599.1"/>
    </source>
</evidence>
<reference evidence="7" key="1">
    <citation type="journal article" date="2019" name="Int. J. Syst. Evol. Microbiol.">
        <title>The Global Catalogue of Microorganisms (GCM) 10K type strain sequencing project: providing services to taxonomists for standard genome sequencing and annotation.</title>
        <authorList>
            <consortium name="The Broad Institute Genomics Platform"/>
            <consortium name="The Broad Institute Genome Sequencing Center for Infectious Disease"/>
            <person name="Wu L."/>
            <person name="Ma J."/>
        </authorList>
    </citation>
    <scope>NUCLEOTIDE SEQUENCE [LARGE SCALE GENOMIC DNA]</scope>
    <source>
        <strain evidence="7">ZS-35-S2</strain>
    </source>
</reference>
<dbReference type="RefSeq" id="WP_245195630.1">
    <property type="nucleotide sequence ID" value="NZ_CP072611.1"/>
</dbReference>
<dbReference type="SUPFAM" id="SSF53822">
    <property type="entry name" value="Periplasmic binding protein-like I"/>
    <property type="match status" value="1"/>
</dbReference>
<dbReference type="PANTHER" id="PTHR30146:SF151">
    <property type="entry name" value="HTH-TYPE TRANSCRIPTIONAL REPRESSOR CYTR"/>
    <property type="match status" value="1"/>
</dbReference>
<dbReference type="Proteomes" id="UP001597371">
    <property type="component" value="Unassembled WGS sequence"/>
</dbReference>
<dbReference type="PANTHER" id="PTHR30146">
    <property type="entry name" value="LACI-RELATED TRANSCRIPTIONAL REPRESSOR"/>
    <property type="match status" value="1"/>
</dbReference>
<protein>
    <submittedName>
        <fullName evidence="6">LacI family DNA-binding transcriptional regulator</fullName>
    </submittedName>
</protein>
<dbReference type="Gene3D" id="1.10.260.40">
    <property type="entry name" value="lambda repressor-like DNA-binding domains"/>
    <property type="match status" value="1"/>
</dbReference>
<gene>
    <name evidence="6" type="ORF">ACFSKQ_08985</name>
</gene>
<evidence type="ECO:0000313" key="7">
    <source>
        <dbReference type="Proteomes" id="UP001597371"/>
    </source>
</evidence>
<keyword evidence="7" id="KW-1185">Reference proteome</keyword>
<keyword evidence="1" id="KW-0678">Repressor</keyword>
<dbReference type="SUPFAM" id="SSF47413">
    <property type="entry name" value="lambda repressor-like DNA-binding domains"/>
    <property type="match status" value="1"/>
</dbReference>
<dbReference type="InterPro" id="IPR010982">
    <property type="entry name" value="Lambda_DNA-bd_dom_sf"/>
</dbReference>
<evidence type="ECO:0000256" key="1">
    <source>
        <dbReference type="ARBA" id="ARBA00022491"/>
    </source>
</evidence>
<dbReference type="Pfam" id="PF13377">
    <property type="entry name" value="Peripla_BP_3"/>
    <property type="match status" value="1"/>
</dbReference>
<dbReference type="InterPro" id="IPR028082">
    <property type="entry name" value="Peripla_BP_I"/>
</dbReference>
<keyword evidence="4" id="KW-0804">Transcription</keyword>